<dbReference type="AlphaFoldDB" id="A0A556N112"/>
<evidence type="ECO:0000256" key="1">
    <source>
        <dbReference type="ARBA" id="ARBA00004383"/>
    </source>
</evidence>
<evidence type="ECO:0000256" key="9">
    <source>
        <dbReference type="ARBA" id="ARBA00023136"/>
    </source>
</evidence>
<evidence type="ECO:0000313" key="11">
    <source>
        <dbReference type="EMBL" id="TSJ45728.1"/>
    </source>
</evidence>
<evidence type="ECO:0000256" key="8">
    <source>
        <dbReference type="ARBA" id="ARBA00022989"/>
    </source>
</evidence>
<dbReference type="PANTHER" id="PTHR33446:SF2">
    <property type="entry name" value="PROTEIN TONB"/>
    <property type="match status" value="1"/>
</dbReference>
<reference evidence="11 12" key="1">
    <citation type="submission" date="2019-07" db="EMBL/GenBank/DDBJ databases">
        <authorList>
            <person name="Huq M.A."/>
        </authorList>
    </citation>
    <scope>NUCLEOTIDE SEQUENCE [LARGE SCALE GENOMIC DNA]</scope>
    <source>
        <strain evidence="11 12">MAH-3</strain>
    </source>
</reference>
<dbReference type="PANTHER" id="PTHR33446">
    <property type="entry name" value="PROTEIN TONB-RELATED"/>
    <property type="match status" value="1"/>
</dbReference>
<keyword evidence="9" id="KW-0472">Membrane</keyword>
<dbReference type="InterPro" id="IPR037682">
    <property type="entry name" value="TonB_C"/>
</dbReference>
<evidence type="ECO:0000256" key="7">
    <source>
        <dbReference type="ARBA" id="ARBA00022927"/>
    </source>
</evidence>
<dbReference type="InterPro" id="IPR051045">
    <property type="entry name" value="TonB-dependent_transducer"/>
</dbReference>
<dbReference type="Proteomes" id="UP000316008">
    <property type="component" value="Unassembled WGS sequence"/>
</dbReference>
<organism evidence="11 12">
    <name type="scientific">Fluviicola chungangensis</name>
    <dbReference type="NCBI Taxonomy" id="2597671"/>
    <lineage>
        <taxon>Bacteria</taxon>
        <taxon>Pseudomonadati</taxon>
        <taxon>Bacteroidota</taxon>
        <taxon>Flavobacteriia</taxon>
        <taxon>Flavobacteriales</taxon>
        <taxon>Crocinitomicaceae</taxon>
        <taxon>Fluviicola</taxon>
    </lineage>
</organism>
<keyword evidence="3" id="KW-0813">Transport</keyword>
<evidence type="ECO:0000256" key="2">
    <source>
        <dbReference type="ARBA" id="ARBA00006555"/>
    </source>
</evidence>
<dbReference type="InterPro" id="IPR006260">
    <property type="entry name" value="TonB/TolA_C"/>
</dbReference>
<dbReference type="RefSeq" id="WP_144332684.1">
    <property type="nucleotide sequence ID" value="NZ_VLPL01000003.1"/>
</dbReference>
<keyword evidence="12" id="KW-1185">Reference proteome</keyword>
<feature type="domain" description="TonB C-terminal" evidence="10">
    <location>
        <begin position="90"/>
        <end position="154"/>
    </location>
</feature>
<dbReference type="EMBL" id="VLPL01000003">
    <property type="protein sequence ID" value="TSJ45728.1"/>
    <property type="molecule type" value="Genomic_DNA"/>
</dbReference>
<comment type="similarity">
    <text evidence="2">Belongs to the TonB family.</text>
</comment>
<evidence type="ECO:0000313" key="12">
    <source>
        <dbReference type="Proteomes" id="UP000316008"/>
    </source>
</evidence>
<dbReference type="GO" id="GO:0015031">
    <property type="term" value="P:protein transport"/>
    <property type="evidence" value="ECO:0007669"/>
    <property type="project" value="UniProtKB-KW"/>
</dbReference>
<protein>
    <submittedName>
        <fullName evidence="11">TonB family protein</fullName>
    </submittedName>
</protein>
<keyword evidence="8" id="KW-1133">Transmembrane helix</keyword>
<comment type="caution">
    <text evidence="11">The sequence shown here is derived from an EMBL/GenBank/DDBJ whole genome shotgun (WGS) entry which is preliminary data.</text>
</comment>
<evidence type="ECO:0000256" key="4">
    <source>
        <dbReference type="ARBA" id="ARBA00022475"/>
    </source>
</evidence>
<proteinExistence type="inferred from homology"/>
<dbReference type="Pfam" id="PF03544">
    <property type="entry name" value="TonB_C"/>
    <property type="match status" value="1"/>
</dbReference>
<evidence type="ECO:0000256" key="6">
    <source>
        <dbReference type="ARBA" id="ARBA00022692"/>
    </source>
</evidence>
<name>A0A556N112_9FLAO</name>
<dbReference type="Gene3D" id="3.30.1150.10">
    <property type="match status" value="1"/>
</dbReference>
<dbReference type="GO" id="GO:0055085">
    <property type="term" value="P:transmembrane transport"/>
    <property type="evidence" value="ECO:0007669"/>
    <property type="project" value="InterPro"/>
</dbReference>
<gene>
    <name evidence="11" type="ORF">FO442_08240</name>
</gene>
<keyword evidence="7" id="KW-0653">Protein transport</keyword>
<accession>A0A556N112</accession>
<keyword evidence="5" id="KW-0997">Cell inner membrane</keyword>
<dbReference type="GO" id="GO:0031992">
    <property type="term" value="F:energy transducer activity"/>
    <property type="evidence" value="ECO:0007669"/>
    <property type="project" value="TreeGrafter"/>
</dbReference>
<dbReference type="NCBIfam" id="TIGR01352">
    <property type="entry name" value="tonB_Cterm"/>
    <property type="match status" value="1"/>
</dbReference>
<keyword evidence="4" id="KW-1003">Cell membrane</keyword>
<sequence>MFSIQNIHFQLAVKIVIGLISFFQPVHAQEEVDPFKFPATNTTSISCRDVSDKNNGVDLFFDDGYPEYPGGIIAMRSFLEENIIYPSDSVEGKIYVSLLIDTMGHVTKVNVKKSLSPLADAEVIRVMKLMVFKPALINGKPINSRISLPCSFSLGKKD</sequence>
<dbReference type="GO" id="GO:0098797">
    <property type="term" value="C:plasma membrane protein complex"/>
    <property type="evidence" value="ECO:0007669"/>
    <property type="project" value="TreeGrafter"/>
</dbReference>
<dbReference type="OrthoDB" id="1095452at2"/>
<comment type="subcellular location">
    <subcellularLocation>
        <location evidence="1">Cell inner membrane</location>
        <topology evidence="1">Single-pass membrane protein</topology>
        <orientation evidence="1">Periplasmic side</orientation>
    </subcellularLocation>
</comment>
<evidence type="ECO:0000256" key="3">
    <source>
        <dbReference type="ARBA" id="ARBA00022448"/>
    </source>
</evidence>
<keyword evidence="6" id="KW-0812">Transmembrane</keyword>
<dbReference type="SUPFAM" id="SSF74653">
    <property type="entry name" value="TolA/TonB C-terminal domain"/>
    <property type="match status" value="1"/>
</dbReference>
<evidence type="ECO:0000259" key="10">
    <source>
        <dbReference type="Pfam" id="PF03544"/>
    </source>
</evidence>
<evidence type="ECO:0000256" key="5">
    <source>
        <dbReference type="ARBA" id="ARBA00022519"/>
    </source>
</evidence>